<accession>A0ACC1N184</accession>
<evidence type="ECO:0000313" key="2">
    <source>
        <dbReference type="Proteomes" id="UP001143910"/>
    </source>
</evidence>
<dbReference type="EMBL" id="JANJQO010001195">
    <property type="protein sequence ID" value="KAJ2972204.1"/>
    <property type="molecule type" value="Genomic_DNA"/>
</dbReference>
<gene>
    <name evidence="1" type="ORF">NQ176_g7289</name>
</gene>
<protein>
    <submittedName>
        <fullName evidence="1">Uncharacterized protein</fullName>
    </submittedName>
</protein>
<evidence type="ECO:0000313" key="1">
    <source>
        <dbReference type="EMBL" id="KAJ2972204.1"/>
    </source>
</evidence>
<comment type="caution">
    <text evidence="1">The sequence shown here is derived from an EMBL/GenBank/DDBJ whole genome shotgun (WGS) entry which is preliminary data.</text>
</comment>
<keyword evidence="2" id="KW-1185">Reference proteome</keyword>
<reference evidence="1" key="1">
    <citation type="submission" date="2022-08" db="EMBL/GenBank/DDBJ databases">
        <title>Genome Sequence of Lecanicillium fungicola.</title>
        <authorList>
            <person name="Buettner E."/>
        </authorList>
    </citation>
    <scope>NUCLEOTIDE SEQUENCE</scope>
    <source>
        <strain evidence="1">Babe33</strain>
    </source>
</reference>
<organism evidence="1 2">
    <name type="scientific">Zarea fungicola</name>
    <dbReference type="NCBI Taxonomy" id="93591"/>
    <lineage>
        <taxon>Eukaryota</taxon>
        <taxon>Fungi</taxon>
        <taxon>Dikarya</taxon>
        <taxon>Ascomycota</taxon>
        <taxon>Pezizomycotina</taxon>
        <taxon>Sordariomycetes</taxon>
        <taxon>Hypocreomycetidae</taxon>
        <taxon>Hypocreales</taxon>
        <taxon>Cordycipitaceae</taxon>
        <taxon>Zarea</taxon>
    </lineage>
</organism>
<dbReference type="Proteomes" id="UP001143910">
    <property type="component" value="Unassembled WGS sequence"/>
</dbReference>
<sequence>MADTTKEQLYGSTSVQTEPAFSTDPENELKRDFKGRQVAMFAIACSMGTGLVIGTGTALTKGGPGSLMIAYILVGLCVFFVMTALGEMAAYLPMNKGFSGYATRYAHPALGFATGWNYFFKYTIVAPANLTAAGLIIRYWRPDINVAVWITVFGVFVITINILHVNNFGEAEFIFSCVKVIVATMIILCCLIISCGGSPSGKAIGFKYWNNPGAFGKTLVKGQTGYFLGWWACMIQACFAYTGTEVVGVTFGEAHNPRKSIPKAIKQTFWRILCFYVIGVFSLTMAVPYTSDRLIGATKQSTSAAASPFVVAINLAGIKVLPDIVNAGLLVFVISASSSDVYCASRSLYGLAKDGQAPKIFGRTMKNGVPLLAVAVPSLFCLLGYMNAVKSAATVFSYFVSLVTIFAVLNWASVLISYLNFRRGLKAQGVPIKDLPYVGFLQPYGAYYSLTITILVTLFSGYDAFIPHFNASTFVLKYIGLLLYVGNFLFWRFYKKTRHVRPSEMDLQTGLEQFVLDGIQVSSQATAEGKV</sequence>
<proteinExistence type="predicted"/>
<name>A0ACC1N184_9HYPO</name>